<comment type="caution">
    <text evidence="1">The sequence shown here is derived from an EMBL/GenBank/DDBJ whole genome shotgun (WGS) entry which is preliminary data.</text>
</comment>
<dbReference type="AlphaFoldDB" id="A0AAD6WVJ0"/>
<evidence type="ECO:0000313" key="2">
    <source>
        <dbReference type="Proteomes" id="UP001218188"/>
    </source>
</evidence>
<organism evidence="1 2">
    <name type="scientific">Mycena alexandri</name>
    <dbReference type="NCBI Taxonomy" id="1745969"/>
    <lineage>
        <taxon>Eukaryota</taxon>
        <taxon>Fungi</taxon>
        <taxon>Dikarya</taxon>
        <taxon>Basidiomycota</taxon>
        <taxon>Agaricomycotina</taxon>
        <taxon>Agaricomycetes</taxon>
        <taxon>Agaricomycetidae</taxon>
        <taxon>Agaricales</taxon>
        <taxon>Marasmiineae</taxon>
        <taxon>Mycenaceae</taxon>
        <taxon>Mycena</taxon>
    </lineage>
</organism>
<sequence>MSVPSLTVQELWDTILDFLDDSRPALKSAALVCTSFASRAQSHLFREIHLPTSHYGQGHINLNNRTVTQASQLALLMNSSPHLVRHVHSLSLGICETGAVVPLARIPWTSVHTLCLDRMHYIPQASEDFLGGIQTLIGMPSLRMVSLGGRGDDSWSSQELSMVLSRCGAGVQGIGFKYINPRRCAVSIDSESLGQRPTIRELRLDRSPGIVELFNDPAPLLDFASLRHLQIRNSSDTIAFDSFLRRTGGTITRLSIHARDEMQTLNLALLPALVHLECGEFGCGGADLNVLLARAPTSLISIHLSSISRALQEPTFPHFAREFESIVLEHFPALRQVSLVARISIHRWLIPDKWDDDHPALIGAMQNALSRLHKKGLLTVYIAPMD</sequence>
<accession>A0AAD6WVJ0</accession>
<keyword evidence="2" id="KW-1185">Reference proteome</keyword>
<dbReference type="Proteomes" id="UP001218188">
    <property type="component" value="Unassembled WGS sequence"/>
</dbReference>
<name>A0AAD6WVJ0_9AGAR</name>
<reference evidence="1" key="1">
    <citation type="submission" date="2023-03" db="EMBL/GenBank/DDBJ databases">
        <title>Massive genome expansion in bonnet fungi (Mycena s.s.) driven by repeated elements and novel gene families across ecological guilds.</title>
        <authorList>
            <consortium name="Lawrence Berkeley National Laboratory"/>
            <person name="Harder C.B."/>
            <person name="Miyauchi S."/>
            <person name="Viragh M."/>
            <person name="Kuo A."/>
            <person name="Thoen E."/>
            <person name="Andreopoulos B."/>
            <person name="Lu D."/>
            <person name="Skrede I."/>
            <person name="Drula E."/>
            <person name="Henrissat B."/>
            <person name="Morin E."/>
            <person name="Kohler A."/>
            <person name="Barry K."/>
            <person name="LaButti K."/>
            <person name="Morin E."/>
            <person name="Salamov A."/>
            <person name="Lipzen A."/>
            <person name="Mereny Z."/>
            <person name="Hegedus B."/>
            <person name="Baldrian P."/>
            <person name="Stursova M."/>
            <person name="Weitz H."/>
            <person name="Taylor A."/>
            <person name="Grigoriev I.V."/>
            <person name="Nagy L.G."/>
            <person name="Martin F."/>
            <person name="Kauserud H."/>
        </authorList>
    </citation>
    <scope>NUCLEOTIDE SEQUENCE</scope>
    <source>
        <strain evidence="1">CBHHK200</strain>
    </source>
</reference>
<evidence type="ECO:0000313" key="1">
    <source>
        <dbReference type="EMBL" id="KAJ7024906.1"/>
    </source>
</evidence>
<gene>
    <name evidence="1" type="ORF">C8F04DRAFT_1400879</name>
</gene>
<dbReference type="EMBL" id="JARJCM010000162">
    <property type="protein sequence ID" value="KAJ7024906.1"/>
    <property type="molecule type" value="Genomic_DNA"/>
</dbReference>
<protein>
    <submittedName>
        <fullName evidence="1">Uncharacterized protein</fullName>
    </submittedName>
</protein>
<proteinExistence type="predicted"/>